<comment type="caution">
    <text evidence="1">The sequence shown here is derived from an EMBL/GenBank/DDBJ whole genome shotgun (WGS) entry which is preliminary data.</text>
</comment>
<protein>
    <submittedName>
        <fullName evidence="1">Uncharacterized protein</fullName>
    </submittedName>
</protein>
<proteinExistence type="predicted"/>
<reference evidence="1 2" key="1">
    <citation type="submission" date="2013-05" db="EMBL/GenBank/DDBJ databases">
        <authorList>
            <person name="Harkins D.M."/>
            <person name="Durkin A.S."/>
            <person name="Brinkac L.M."/>
            <person name="Haft D.H."/>
            <person name="Selengut J.D."/>
            <person name="Sanka R."/>
            <person name="DePew J."/>
            <person name="Purushe J."/>
            <person name="Hartskeerl R.A."/>
            <person name="Ahmed A."/>
            <person name="van der Linden H."/>
            <person name="Goris M.G.A."/>
            <person name="Vinetz J.M."/>
            <person name="Sutton G.G."/>
            <person name="Nierman W.C."/>
            <person name="Fouts D.E."/>
        </authorList>
    </citation>
    <scope>NUCLEOTIDE SEQUENCE [LARGE SCALE GENOMIC DNA]</scope>
    <source>
        <strain evidence="1 2">10</strain>
    </source>
</reference>
<dbReference type="RefSeq" id="WP_010417285.1">
    <property type="nucleotide sequence ID" value="NZ_AHMM02000025.1"/>
</dbReference>
<accession>V6HAM3</accession>
<gene>
    <name evidence="1" type="ORF">LEP1GSC047_1074</name>
</gene>
<organism evidence="1 2">
    <name type="scientific">Leptospira inadai serovar Lyme str. 10</name>
    <dbReference type="NCBI Taxonomy" id="1049790"/>
    <lineage>
        <taxon>Bacteria</taxon>
        <taxon>Pseudomonadati</taxon>
        <taxon>Spirochaetota</taxon>
        <taxon>Spirochaetia</taxon>
        <taxon>Leptospirales</taxon>
        <taxon>Leptospiraceae</taxon>
        <taxon>Leptospira</taxon>
    </lineage>
</organism>
<sequence length="146" mass="15553">MQVYPRIVTVFILIGICVYGCDKHSDHGRILSLMQPITSCLNSPAITKGGAPVAGSSPGHYFYYYAGNGTTDSISFTSNPSGTGAGIYIGNSNSTITGGNYGISSNFTVYGLPSPFTQSIQTDKGSFRCFLVVIPYDHLSFSLKVQ</sequence>
<evidence type="ECO:0000313" key="2">
    <source>
        <dbReference type="Proteomes" id="UP000018719"/>
    </source>
</evidence>
<dbReference type="AlphaFoldDB" id="V6HAM3"/>
<dbReference type="EMBL" id="AHMM02000025">
    <property type="protein sequence ID" value="EQA35463.1"/>
    <property type="molecule type" value="Genomic_DNA"/>
</dbReference>
<dbReference type="Proteomes" id="UP000018719">
    <property type="component" value="Unassembled WGS sequence"/>
</dbReference>
<name>V6HAM3_9LEPT</name>
<evidence type="ECO:0000313" key="1">
    <source>
        <dbReference type="EMBL" id="EQA35463.1"/>
    </source>
</evidence>